<feature type="region of interest" description="Disordered" evidence="1">
    <location>
        <begin position="676"/>
        <end position="698"/>
    </location>
</feature>
<protein>
    <submittedName>
        <fullName evidence="2">Uncharacterized protein</fullName>
    </submittedName>
</protein>
<dbReference type="Proteomes" id="UP000784294">
    <property type="component" value="Unassembled WGS sequence"/>
</dbReference>
<reference evidence="2" key="1">
    <citation type="submission" date="2018-11" db="EMBL/GenBank/DDBJ databases">
        <authorList>
            <consortium name="Pathogen Informatics"/>
        </authorList>
    </citation>
    <scope>NUCLEOTIDE SEQUENCE</scope>
</reference>
<evidence type="ECO:0000256" key="1">
    <source>
        <dbReference type="SAM" id="MobiDB-lite"/>
    </source>
</evidence>
<gene>
    <name evidence="2" type="ORF">PXEA_LOCUS91</name>
</gene>
<keyword evidence="3" id="KW-1185">Reference proteome</keyword>
<sequence length="1143" mass="119609">MGDANSPMGFTFPLQVPGDTVDGDAEDEAADGNEGDADDDDIKHLEEQKFCLRGLGVSDPNTLDNRLVLPQQQRQQHQPQDIPITFASSGPEAVSFSYSSSSSTSSSSPYSSSSATAFQSSCLPVPLSTIADRQLSSPAVGKASKTSAVGTRSIMSEVIATTVATNSTSSTFTYQNPNENQTKDLFRLECLAQPSDHLKTPSANSGSHGTFDFSPTTRTLLSPSSAFSNMATFTTGSLRSTSVTTPEETTSVSSLMPCLVEDALDASDATADVTTVPGSDDLVPGTSSLDLISSLVDEEGILGAVTGDLSHDGPPDLRIDFSASLLLSDIFSIPSSSLSSTPTTTSTSFVNHRHSGFCQAASKSASGLSIFDGSCPSRPHSDCSSMASTDLPSVLRMASTETTYIKTPTASSHVASVRNVNSESFRQMPRARIRRTDRPVAGFRGPQRRSIGDPMIPTSSASVTSSADYSYCLAGESQSTSRKNGIEKLRFSGNSDAVLIGDDAQDKADSTRREVCLSMKNGESVEDSLEQGEEGTTVDKIRSMSDFFFVSSPFSVGFFTQSSLACDLAGSGIPNVTADLGLGLGLPSLPDDSAASPSHSPHTCATSLLQPIQTGSISGVQPQNNRHHQTTQDQFQHHYSHGFSDSSLSTDGRLELLSRAHSLPLLLPPLSLMMSASSTNTRNPTIPEGWSSPSEPKASDPIVKTSNAGLFTAPLPPLKVQCTNPISPPLTSTLVLLTPTSAVITTTTAGINKSFSLSSLEQARSTCRLVQNESGMYEAESNIRSRNATSVSNDNSDTVSTITHIPSATFGYECSSRPLVPDSPTHMNSQSVIFPGHSSNGFPALQSATQGKVGTIPTSSVDMQDSGEIGSVLKGSTKLVFADSLVCQTLIQFPEPAIADGIVGDRVLSRSSNSGATNPAPTSFLIAAPSGSPFTSGSLKPRDNLVVSSSIPAIQMNAHMPHNLQQHQVHQQRLQLQKVDRETISSAHLAYPGQLTVPHTLDHSTPNYLSPALCQLQPISLLPPGTADHGTSRILTGHGSISSSAQFITTAPQPTTCGLRSPGGLPHHDSAGSQTLGSLNQTPQVSIAMCSGNGPSAFLMPVCACSSALPTVSAVIVTAGAEAYGKAEFGVNSAAVISPVSRS</sequence>
<dbReference type="AlphaFoldDB" id="A0A3S4ZAM4"/>
<accession>A0A3S4ZAM4</accession>
<evidence type="ECO:0000313" key="3">
    <source>
        <dbReference type="Proteomes" id="UP000784294"/>
    </source>
</evidence>
<organism evidence="2 3">
    <name type="scientific">Protopolystoma xenopodis</name>
    <dbReference type="NCBI Taxonomy" id="117903"/>
    <lineage>
        <taxon>Eukaryota</taxon>
        <taxon>Metazoa</taxon>
        <taxon>Spiralia</taxon>
        <taxon>Lophotrochozoa</taxon>
        <taxon>Platyhelminthes</taxon>
        <taxon>Monogenea</taxon>
        <taxon>Polyopisthocotylea</taxon>
        <taxon>Polystomatidea</taxon>
        <taxon>Polystomatidae</taxon>
        <taxon>Protopolystoma</taxon>
    </lineage>
</organism>
<evidence type="ECO:0000313" key="2">
    <source>
        <dbReference type="EMBL" id="VEL06651.1"/>
    </source>
</evidence>
<feature type="compositionally biased region" description="Polar residues" evidence="1">
    <location>
        <begin position="615"/>
        <end position="624"/>
    </location>
</feature>
<proteinExistence type="predicted"/>
<feature type="compositionally biased region" description="Acidic residues" evidence="1">
    <location>
        <begin position="21"/>
        <end position="40"/>
    </location>
</feature>
<feature type="region of interest" description="Disordered" evidence="1">
    <location>
        <begin position="1"/>
        <end position="44"/>
    </location>
</feature>
<feature type="region of interest" description="Disordered" evidence="1">
    <location>
        <begin position="615"/>
        <end position="646"/>
    </location>
</feature>
<name>A0A3S4ZAM4_9PLAT</name>
<feature type="region of interest" description="Disordered" evidence="1">
    <location>
        <begin position="95"/>
        <end position="115"/>
    </location>
</feature>
<dbReference type="EMBL" id="CAAALY010000182">
    <property type="protein sequence ID" value="VEL06651.1"/>
    <property type="molecule type" value="Genomic_DNA"/>
</dbReference>
<comment type="caution">
    <text evidence="2">The sequence shown here is derived from an EMBL/GenBank/DDBJ whole genome shotgun (WGS) entry which is preliminary data.</text>
</comment>